<dbReference type="EMBL" id="CP069812">
    <property type="protein sequence ID" value="QRQ94210.1"/>
    <property type="molecule type" value="Genomic_DNA"/>
</dbReference>
<name>A0ABX7HWG0_9BURK</name>
<evidence type="ECO:0000313" key="2">
    <source>
        <dbReference type="EMBL" id="QRQ94210.1"/>
    </source>
</evidence>
<sequence>MPDRHHPGPRRMRQCGRFPLPAMPAYPPDSQDPPLPGDSGSPDATPLQPMPQVWVRAGQSADGAMLEAWLAAVQPVPVPAARARRLMLDELLAQSGRGICLLAHGAASDDVLACLPVALVPSLELAGLAALATEWWVRPGLDAGMARACLDASCATLADWGRAHGIRHALLAPALAGAHGGAPPGFAPHAGGMWLRSLVPAAKVLG</sequence>
<organism evidence="2 3">
    <name type="scientific">Cupriavidus oxalaticus</name>
    <dbReference type="NCBI Taxonomy" id="96344"/>
    <lineage>
        <taxon>Bacteria</taxon>
        <taxon>Pseudomonadati</taxon>
        <taxon>Pseudomonadota</taxon>
        <taxon>Betaproteobacteria</taxon>
        <taxon>Burkholderiales</taxon>
        <taxon>Burkholderiaceae</taxon>
        <taxon>Cupriavidus</taxon>
    </lineage>
</organism>
<gene>
    <name evidence="2" type="ORF">JTE92_29770</name>
</gene>
<keyword evidence="3" id="KW-1185">Reference proteome</keyword>
<protein>
    <submittedName>
        <fullName evidence="2">Uncharacterized protein</fullName>
    </submittedName>
</protein>
<evidence type="ECO:0000313" key="3">
    <source>
        <dbReference type="Proteomes" id="UP000623307"/>
    </source>
</evidence>
<reference evidence="2 3" key="1">
    <citation type="submission" date="2021-02" db="EMBL/GenBank/DDBJ databases">
        <title>Complete Genome Sequence of Cupriavidus oxalaticus Strain Ox1, a Soil Oxalate-Degrading Species.</title>
        <authorList>
            <person name="Palmieri F."/>
            <person name="Udriet P."/>
            <person name="Deuasquier M."/>
            <person name="Beaudoing E."/>
            <person name="Johnson S.L."/>
            <person name="Davenport K.W."/>
            <person name="Chain P.S."/>
            <person name="Bindschedler S."/>
            <person name="Junier P."/>
        </authorList>
    </citation>
    <scope>NUCLEOTIDE SEQUENCE [LARGE SCALE GENOMIC DNA]</scope>
    <source>
        <strain evidence="2 3">Ox1</strain>
    </source>
</reference>
<evidence type="ECO:0000256" key="1">
    <source>
        <dbReference type="SAM" id="MobiDB-lite"/>
    </source>
</evidence>
<feature type="compositionally biased region" description="Pro residues" evidence="1">
    <location>
        <begin position="21"/>
        <end position="36"/>
    </location>
</feature>
<accession>A0ABX7HWG0</accession>
<dbReference type="Proteomes" id="UP000623307">
    <property type="component" value="Chromosome 2"/>
</dbReference>
<feature type="region of interest" description="Disordered" evidence="1">
    <location>
        <begin position="1"/>
        <end position="48"/>
    </location>
</feature>
<proteinExistence type="predicted"/>